<dbReference type="AlphaFoldDB" id="A0A5F8H1M5"/>
<keyword evidence="5" id="KW-0675">Receptor</keyword>
<dbReference type="GO" id="GO:0004984">
    <property type="term" value="F:olfactory receptor activity"/>
    <property type="evidence" value="ECO:0000318"/>
    <property type="project" value="GO_Central"/>
</dbReference>
<reference evidence="8" key="3">
    <citation type="submission" date="2025-09" db="UniProtKB">
        <authorList>
            <consortium name="Ensembl"/>
        </authorList>
    </citation>
    <scope>IDENTIFICATION</scope>
</reference>
<evidence type="ECO:0000256" key="5">
    <source>
        <dbReference type="RuleBase" id="RU000688"/>
    </source>
</evidence>
<keyword evidence="5" id="KW-0297">G-protein coupled receptor</keyword>
<reference evidence="8" key="2">
    <citation type="submission" date="2025-08" db="UniProtKB">
        <authorList>
            <consortium name="Ensembl"/>
        </authorList>
    </citation>
    <scope>IDENTIFICATION</scope>
</reference>
<dbReference type="SUPFAM" id="SSF81321">
    <property type="entry name" value="Family A G protein-coupled receptor-like"/>
    <property type="match status" value="1"/>
</dbReference>
<keyword evidence="2 5" id="KW-0812">Transmembrane</keyword>
<dbReference type="Proteomes" id="UP000002280">
    <property type="component" value="Chromosome 2"/>
</dbReference>
<sequence length="297" mass="33609">MSHTPQSECTGNTNETLGTDFILLGLFNQSKCPTLLYSVILVVFIVALTGNATLILLIYSDLHLHTPMYFFISQLSLMVMMYISVTVPKMLLIQVTGIHASSFPSCGIEMFLYVLLGGAEFFLLAAMSYDRYMVIYHPLQYPILMNHQVCMLFEAVCWLLGSINGFMLTFITMTFPFYTSLYKIAMYRCCVFMILITVTVISSSYSLILLTVYRMTLATGRKKAFVTCSSHMSVVILFYGSAVYTYMLPTSYHSVDKDMMISVFYSILTPVLNPLIDILGKLTLRINQKASRNNQQL</sequence>
<dbReference type="GO" id="GO:0050911">
    <property type="term" value="P:detection of chemical stimulus involved in sensory perception of smell"/>
    <property type="evidence" value="ECO:0000318"/>
    <property type="project" value="GO_Central"/>
</dbReference>
<feature type="transmembrane region" description="Helical" evidence="6">
    <location>
        <begin position="224"/>
        <end position="247"/>
    </location>
</feature>
<keyword evidence="4 6" id="KW-0472">Membrane</keyword>
<evidence type="ECO:0000256" key="3">
    <source>
        <dbReference type="ARBA" id="ARBA00022989"/>
    </source>
</evidence>
<dbReference type="Gene3D" id="1.20.1070.10">
    <property type="entry name" value="Rhodopsin 7-helix transmembrane proteins"/>
    <property type="match status" value="1"/>
</dbReference>
<name>A0A5F8H1M5_MONDO</name>
<feature type="transmembrane region" description="Helical" evidence="6">
    <location>
        <begin position="111"/>
        <end position="129"/>
    </location>
</feature>
<evidence type="ECO:0000313" key="8">
    <source>
        <dbReference type="Ensembl" id="ENSMODP00000053464.1"/>
    </source>
</evidence>
<feature type="transmembrane region" description="Helical" evidence="6">
    <location>
        <begin position="149"/>
        <end position="173"/>
    </location>
</feature>
<feature type="domain" description="G-protein coupled receptors family 1 profile" evidence="7">
    <location>
        <begin position="50"/>
        <end position="277"/>
    </location>
</feature>
<comment type="subcellular location">
    <subcellularLocation>
        <location evidence="1">Membrane</location>
    </subcellularLocation>
</comment>
<dbReference type="PROSITE" id="PS50262">
    <property type="entry name" value="G_PROTEIN_RECEP_F1_2"/>
    <property type="match status" value="1"/>
</dbReference>
<dbReference type="InParanoid" id="A0A5F8H1M5"/>
<dbReference type="Pfam" id="PF00001">
    <property type="entry name" value="7tm_1"/>
    <property type="match status" value="1"/>
</dbReference>
<dbReference type="GO" id="GO:0005886">
    <property type="term" value="C:plasma membrane"/>
    <property type="evidence" value="ECO:0000318"/>
    <property type="project" value="GO_Central"/>
</dbReference>
<feature type="transmembrane region" description="Helical" evidence="6">
    <location>
        <begin position="69"/>
        <end position="91"/>
    </location>
</feature>
<evidence type="ECO:0000256" key="4">
    <source>
        <dbReference type="ARBA" id="ARBA00023136"/>
    </source>
</evidence>
<dbReference type="PRINTS" id="PR00237">
    <property type="entry name" value="GPCRRHODOPSN"/>
</dbReference>
<evidence type="ECO:0000256" key="2">
    <source>
        <dbReference type="ARBA" id="ARBA00022692"/>
    </source>
</evidence>
<dbReference type="OMA" id="NHRACIL"/>
<evidence type="ECO:0000313" key="9">
    <source>
        <dbReference type="Proteomes" id="UP000002280"/>
    </source>
</evidence>
<feature type="transmembrane region" description="Helical" evidence="6">
    <location>
        <begin position="35"/>
        <end position="57"/>
    </location>
</feature>
<keyword evidence="9" id="KW-1185">Reference proteome</keyword>
<dbReference type="InterPro" id="IPR000276">
    <property type="entry name" value="GPCR_Rhodpsn"/>
</dbReference>
<dbReference type="InterPro" id="IPR017452">
    <property type="entry name" value="GPCR_Rhodpsn_7TM"/>
</dbReference>
<dbReference type="PROSITE" id="PS00237">
    <property type="entry name" value="G_PROTEIN_RECEP_F1_1"/>
    <property type="match status" value="1"/>
</dbReference>
<dbReference type="Ensembl" id="ENSMODT00000078113.1">
    <property type="protein sequence ID" value="ENSMODP00000053464.1"/>
    <property type="gene ID" value="ENSMODG00000046343.1"/>
</dbReference>
<organism evidence="8 9">
    <name type="scientific">Monodelphis domestica</name>
    <name type="common">Gray short-tailed opossum</name>
    <dbReference type="NCBI Taxonomy" id="13616"/>
    <lineage>
        <taxon>Eukaryota</taxon>
        <taxon>Metazoa</taxon>
        <taxon>Chordata</taxon>
        <taxon>Craniata</taxon>
        <taxon>Vertebrata</taxon>
        <taxon>Euteleostomi</taxon>
        <taxon>Mammalia</taxon>
        <taxon>Metatheria</taxon>
        <taxon>Didelphimorphia</taxon>
        <taxon>Didelphidae</taxon>
        <taxon>Monodelphis</taxon>
    </lineage>
</organism>
<proteinExistence type="inferred from homology"/>
<feature type="transmembrane region" description="Helical" evidence="6">
    <location>
        <begin position="185"/>
        <end position="212"/>
    </location>
</feature>
<dbReference type="PANTHER" id="PTHR26453">
    <property type="entry name" value="OLFACTORY RECEPTOR"/>
    <property type="match status" value="1"/>
</dbReference>
<evidence type="ECO:0000259" key="7">
    <source>
        <dbReference type="PROSITE" id="PS50262"/>
    </source>
</evidence>
<keyword evidence="3 6" id="KW-1133">Transmembrane helix</keyword>
<dbReference type="GO" id="GO:0004930">
    <property type="term" value="F:G protein-coupled receptor activity"/>
    <property type="evidence" value="ECO:0007669"/>
    <property type="project" value="UniProtKB-KW"/>
</dbReference>
<reference evidence="8 9" key="1">
    <citation type="journal article" date="2007" name="Nature">
        <title>Genome of the marsupial Monodelphis domestica reveals innovation in non-coding sequences.</title>
        <authorList>
            <person name="Mikkelsen T.S."/>
            <person name="Wakefield M.J."/>
            <person name="Aken B."/>
            <person name="Amemiya C.T."/>
            <person name="Chang J.L."/>
            <person name="Duke S."/>
            <person name="Garber M."/>
            <person name="Gentles A.J."/>
            <person name="Goodstadt L."/>
            <person name="Heger A."/>
            <person name="Jurka J."/>
            <person name="Kamal M."/>
            <person name="Mauceli E."/>
            <person name="Searle S.M."/>
            <person name="Sharpe T."/>
            <person name="Baker M.L."/>
            <person name="Batzer M.A."/>
            <person name="Benos P.V."/>
            <person name="Belov K."/>
            <person name="Clamp M."/>
            <person name="Cook A."/>
            <person name="Cuff J."/>
            <person name="Das R."/>
            <person name="Davidow L."/>
            <person name="Deakin J.E."/>
            <person name="Fazzari M.J."/>
            <person name="Glass J.L."/>
            <person name="Grabherr M."/>
            <person name="Greally J.M."/>
            <person name="Gu W."/>
            <person name="Hore T.A."/>
            <person name="Huttley G.A."/>
            <person name="Kleber M."/>
            <person name="Jirtle R.L."/>
            <person name="Koina E."/>
            <person name="Lee J.T."/>
            <person name="Mahony S."/>
            <person name="Marra M.A."/>
            <person name="Miller R.D."/>
            <person name="Nicholls R.D."/>
            <person name="Oda M."/>
            <person name="Papenfuss A.T."/>
            <person name="Parra Z.E."/>
            <person name="Pollock D.D."/>
            <person name="Ray D.A."/>
            <person name="Schein J.E."/>
            <person name="Speed T.P."/>
            <person name="Thompson K."/>
            <person name="VandeBerg J.L."/>
            <person name="Wade C.M."/>
            <person name="Walker J.A."/>
            <person name="Waters P.D."/>
            <person name="Webber C."/>
            <person name="Weidman J.R."/>
            <person name="Xie X."/>
            <person name="Zody M.C."/>
            <person name="Baldwin J."/>
            <person name="Abdouelleil A."/>
            <person name="Abdulkadir J."/>
            <person name="Abebe A."/>
            <person name="Abera B."/>
            <person name="Abreu J."/>
            <person name="Acer S.C."/>
            <person name="Aftuck L."/>
            <person name="Alexander A."/>
            <person name="An P."/>
            <person name="Anderson E."/>
            <person name="Anderson S."/>
            <person name="Arachi H."/>
            <person name="Azer M."/>
            <person name="Bachantsang P."/>
            <person name="Barry A."/>
            <person name="Bayul T."/>
            <person name="Berlin A."/>
            <person name="Bessette D."/>
            <person name="Bloom T."/>
            <person name="Bloom T."/>
            <person name="Boguslavskiy L."/>
            <person name="Bonnet C."/>
            <person name="Boukhgalter B."/>
            <person name="Bourzgui I."/>
            <person name="Brown A."/>
            <person name="Cahill P."/>
            <person name="Channer S."/>
            <person name="Cheshatsang Y."/>
            <person name="Chuda L."/>
            <person name="Citroen M."/>
            <person name="Collymore A."/>
            <person name="Cooke P."/>
            <person name="Costello M."/>
            <person name="D'Aco K."/>
            <person name="Daza R."/>
            <person name="De Haan G."/>
            <person name="DeGray S."/>
            <person name="DeMaso C."/>
            <person name="Dhargay N."/>
            <person name="Dooley K."/>
            <person name="Dooley E."/>
            <person name="Doricent M."/>
            <person name="Dorje P."/>
            <person name="Dorjee K."/>
            <person name="Dupes A."/>
            <person name="Elong R."/>
            <person name="Falk J."/>
            <person name="Farina A."/>
            <person name="Faro S."/>
            <person name="Ferguson D."/>
            <person name="Fisher S."/>
            <person name="Foley C.D."/>
            <person name="Franke A."/>
            <person name="Friedrich D."/>
            <person name="Gadbois L."/>
            <person name="Gearin G."/>
            <person name="Gearin C.R."/>
            <person name="Giannoukos G."/>
            <person name="Goode T."/>
            <person name="Graham J."/>
            <person name="Grandbois E."/>
            <person name="Grewal S."/>
            <person name="Gyaltsen K."/>
            <person name="Hafez N."/>
            <person name="Hagos B."/>
            <person name="Hall J."/>
            <person name="Henson C."/>
            <person name="Hollinger A."/>
            <person name="Honan T."/>
            <person name="Huard M.D."/>
            <person name="Hughes L."/>
            <person name="Hurhula B."/>
            <person name="Husby M.E."/>
            <person name="Kamat A."/>
            <person name="Kanga B."/>
            <person name="Kashin S."/>
            <person name="Khazanovich D."/>
            <person name="Kisner P."/>
            <person name="Lance K."/>
            <person name="Lara M."/>
            <person name="Lee W."/>
            <person name="Lennon N."/>
            <person name="Letendre F."/>
            <person name="LeVine R."/>
            <person name="Lipovsky A."/>
            <person name="Liu X."/>
            <person name="Liu J."/>
            <person name="Liu S."/>
            <person name="Lokyitsang T."/>
            <person name="Lokyitsang Y."/>
            <person name="Lubonja R."/>
            <person name="Lui A."/>
            <person name="MacDonald P."/>
            <person name="Magnisalis V."/>
            <person name="Maru K."/>
            <person name="Matthews C."/>
            <person name="McCusker W."/>
            <person name="McDonough S."/>
            <person name="Mehta T."/>
            <person name="Meldrim J."/>
            <person name="Meneus L."/>
            <person name="Mihai O."/>
            <person name="Mihalev A."/>
            <person name="Mihova T."/>
            <person name="Mittelman R."/>
            <person name="Mlenga V."/>
            <person name="Montmayeur A."/>
            <person name="Mulrain L."/>
            <person name="Navidi A."/>
            <person name="Naylor J."/>
            <person name="Negash T."/>
            <person name="Nguyen T."/>
            <person name="Nguyen N."/>
            <person name="Nicol R."/>
            <person name="Norbu C."/>
            <person name="Norbu N."/>
            <person name="Novod N."/>
            <person name="O'Neill B."/>
            <person name="Osman S."/>
            <person name="Markiewicz E."/>
            <person name="Oyono O.L."/>
            <person name="Patti C."/>
            <person name="Phunkhang P."/>
            <person name="Pierre F."/>
            <person name="Priest M."/>
            <person name="Raghuraman S."/>
            <person name="Rege F."/>
            <person name="Reyes R."/>
            <person name="Rise C."/>
            <person name="Rogov P."/>
            <person name="Ross K."/>
            <person name="Ryan E."/>
            <person name="Settipalli S."/>
            <person name="Shea T."/>
            <person name="Sherpa N."/>
            <person name="Shi L."/>
            <person name="Shih D."/>
            <person name="Sparrow T."/>
            <person name="Spaulding J."/>
            <person name="Stalker J."/>
            <person name="Stange-Thomann N."/>
            <person name="Stavropoulos S."/>
            <person name="Stone C."/>
            <person name="Strader C."/>
            <person name="Tesfaye S."/>
            <person name="Thomson T."/>
            <person name="Thoulutsang Y."/>
            <person name="Thoulutsang D."/>
            <person name="Topham K."/>
            <person name="Topping I."/>
            <person name="Tsamla T."/>
            <person name="Vassiliev H."/>
            <person name="Vo A."/>
            <person name="Wangchuk T."/>
            <person name="Wangdi T."/>
            <person name="Weiand M."/>
            <person name="Wilkinson J."/>
            <person name="Wilson A."/>
            <person name="Yadav S."/>
            <person name="Young G."/>
            <person name="Yu Q."/>
            <person name="Zembek L."/>
            <person name="Zhong D."/>
            <person name="Zimmer A."/>
            <person name="Zwirko Z."/>
            <person name="Jaffe D.B."/>
            <person name="Alvarez P."/>
            <person name="Brockman W."/>
            <person name="Butler J."/>
            <person name="Chin C."/>
            <person name="Gnerre S."/>
            <person name="MacCallum I."/>
            <person name="Graves J.A."/>
            <person name="Ponting C.P."/>
            <person name="Breen M."/>
            <person name="Samollow P.B."/>
            <person name="Lander E.S."/>
            <person name="Lindblad-Toh K."/>
        </authorList>
    </citation>
    <scope>NUCLEOTIDE SEQUENCE [LARGE SCALE GENOMIC DNA]</scope>
</reference>
<dbReference type="GeneTree" id="ENSGT01150000286968"/>
<evidence type="ECO:0000256" key="6">
    <source>
        <dbReference type="SAM" id="Phobius"/>
    </source>
</evidence>
<protein>
    <recommendedName>
        <fullName evidence="7">G-protein coupled receptors family 1 profile domain-containing protein</fullName>
    </recommendedName>
</protein>
<comment type="similarity">
    <text evidence="5">Belongs to the G-protein coupled receptor 1 family.</text>
</comment>
<evidence type="ECO:0000256" key="1">
    <source>
        <dbReference type="ARBA" id="ARBA00004370"/>
    </source>
</evidence>
<keyword evidence="5" id="KW-0807">Transducer</keyword>
<accession>A0A5F8H1M5</accession>
<feature type="transmembrane region" description="Helical" evidence="6">
    <location>
        <begin position="259"/>
        <end position="279"/>
    </location>
</feature>